<name>A0A8H7GUL1_9ASCO</name>
<reference evidence="2" key="1">
    <citation type="submission" date="2020-10" db="EMBL/GenBank/DDBJ databases">
        <title>The Whole-Genome Sequence of Metschnikowia persimmonesis, a Novel Endophytic Yeast Species Isolated from Medicinal Plant Diospyros kaki Thumb.</title>
        <authorList>
            <person name="Rahmat E."/>
            <person name="Kang Y."/>
        </authorList>
    </citation>
    <scope>NUCLEOTIDE SEQUENCE</scope>
    <source>
        <strain evidence="2">KIOM G15050</strain>
    </source>
</reference>
<evidence type="ECO:0000259" key="1">
    <source>
        <dbReference type="Pfam" id="PF20778"/>
    </source>
</evidence>
<dbReference type="Proteomes" id="UP000649328">
    <property type="component" value="Unassembled WGS sequence"/>
</dbReference>
<proteinExistence type="predicted"/>
<dbReference type="EMBL" id="JACBPP010000004">
    <property type="protein sequence ID" value="KAF8002018.1"/>
    <property type="molecule type" value="Genomic_DNA"/>
</dbReference>
<gene>
    <name evidence="2" type="ORF">HF325_002983</name>
</gene>
<keyword evidence="3" id="KW-1185">Reference proteome</keyword>
<feature type="domain" description="SLS1 C-terminal" evidence="1">
    <location>
        <begin position="274"/>
        <end position="619"/>
    </location>
</feature>
<dbReference type="Pfam" id="PF20778">
    <property type="entry name" value="SLS1_C"/>
    <property type="match status" value="1"/>
</dbReference>
<dbReference type="OrthoDB" id="5392646at2759"/>
<protein>
    <recommendedName>
        <fullName evidence="1">SLS1 C-terminal domain-containing protein</fullName>
    </recommendedName>
</protein>
<evidence type="ECO:0000313" key="3">
    <source>
        <dbReference type="Proteomes" id="UP000649328"/>
    </source>
</evidence>
<sequence>MSLAKKERRAKKVTRVKAKMANLELDLRPEDFAETNLQPSVSEMINGFRESTRGKFSVKQAVQNLAKSFTRAQLADYVKENGASSYRASHNKTKLAETIVTNIWAESGTALSSVFYTERVPLSHQEMFLLLSQRGAILRLLKATVTSLDFDSTNRELVMVGTERQIENAKVNLTHRFEQAVREEIDLGSIRALYDEKFGRFTFKEIGQLIEVYFQHLHGDTYELCALDATQVRRIKRLLVWFLDYNKHSKSALHTPGPETLANLSLLPHCDDYSMLWKDRSKAHFRLVDETRSVENKGQLSREIEHFSEENLAKISESIYFDVSREYFSESGATDETFESLTSVLEDDLEAVIEDITGAKVESNTGDKAKFFSESKKQALYEELTDFLYRKDLDGVNESELDAPIFTVTLGRILFTKERAKNTVLTSAPQKSELSEFTFSTNVSLAYDKLLHEGFADSEGLPHDDPHMYNLQLKFLPLPYVEDTKTALSTQKKYPPVELWMPLNDNKVVDIESLQIVTVEGENDSYILRKTPEKPALDQLFGAISSKYPKLAQQPGVQTFLQNLRLDLSGKALTLIAPYIDVLMDGKSVRYDFVSVNYRREIDLELGDNQLVQVSIVDGACWVDAGRKYGSLEISRKAWIDRHSTSY</sequence>
<organism evidence="2 3">
    <name type="scientific">Metschnikowia pulcherrima</name>
    <dbReference type="NCBI Taxonomy" id="27326"/>
    <lineage>
        <taxon>Eukaryota</taxon>
        <taxon>Fungi</taxon>
        <taxon>Dikarya</taxon>
        <taxon>Ascomycota</taxon>
        <taxon>Saccharomycotina</taxon>
        <taxon>Pichiomycetes</taxon>
        <taxon>Metschnikowiaceae</taxon>
        <taxon>Metschnikowia</taxon>
    </lineage>
</organism>
<accession>A0A8H7GUL1</accession>
<dbReference type="AlphaFoldDB" id="A0A8H7GUL1"/>
<dbReference type="InterPro" id="IPR048401">
    <property type="entry name" value="SLS1_C"/>
</dbReference>
<evidence type="ECO:0000313" key="2">
    <source>
        <dbReference type="EMBL" id="KAF8002018.1"/>
    </source>
</evidence>
<comment type="caution">
    <text evidence="2">The sequence shown here is derived from an EMBL/GenBank/DDBJ whole genome shotgun (WGS) entry which is preliminary data.</text>
</comment>